<gene>
    <name evidence="2" type="ORF">OBE_10781</name>
</gene>
<dbReference type="EMBL" id="AJWZ01007410">
    <property type="protein sequence ID" value="EKC56981.1"/>
    <property type="molecule type" value="Genomic_DNA"/>
</dbReference>
<feature type="domain" description="6-hydroxymethylpterin diphosphokinase MptE-like" evidence="1">
    <location>
        <begin position="2"/>
        <end position="69"/>
    </location>
</feature>
<evidence type="ECO:0000259" key="1">
    <source>
        <dbReference type="Pfam" id="PF01973"/>
    </source>
</evidence>
<comment type="caution">
    <text evidence="2">The sequence shown here is derived from an EMBL/GenBank/DDBJ whole genome shotgun (WGS) entry which is preliminary data.</text>
</comment>
<dbReference type="PANTHER" id="PTHR41786">
    <property type="entry name" value="MOTILITY ACCESSORY FACTOR MAF"/>
    <property type="match status" value="1"/>
</dbReference>
<sequence length="75" mass="8025">MSAGPSLEKNVEDLKEAKGHALIWCADAALPTLLSHQVIPDLVASVDAGKGLFCFEDERSNLIPVLGSSNTRTEF</sequence>
<accession>K1TCQ7</accession>
<proteinExistence type="predicted"/>
<name>K1TCQ7_9ZZZZ</name>
<dbReference type="PANTHER" id="PTHR41786:SF1">
    <property type="entry name" value="6-HYDROXYMETHYLPTERIN DIPHOSPHOKINASE MPTE-LIKE DOMAIN-CONTAINING PROTEIN"/>
    <property type="match status" value="1"/>
</dbReference>
<protein>
    <submittedName>
        <fullName evidence="2">Protein containing DUF115</fullName>
    </submittedName>
</protein>
<dbReference type="Pfam" id="PF01973">
    <property type="entry name" value="MptE-like"/>
    <property type="match status" value="1"/>
</dbReference>
<organism evidence="2">
    <name type="scientific">human gut metagenome</name>
    <dbReference type="NCBI Taxonomy" id="408170"/>
    <lineage>
        <taxon>unclassified sequences</taxon>
        <taxon>metagenomes</taxon>
        <taxon>organismal metagenomes</taxon>
    </lineage>
</organism>
<evidence type="ECO:0000313" key="2">
    <source>
        <dbReference type="EMBL" id="EKC56981.1"/>
    </source>
</evidence>
<reference evidence="2" key="1">
    <citation type="journal article" date="2013" name="Environ. Microbiol.">
        <title>Microbiota from the distal guts of lean and obese adolescents exhibit partial functional redundancy besides clear differences in community structure.</title>
        <authorList>
            <person name="Ferrer M."/>
            <person name="Ruiz A."/>
            <person name="Lanza F."/>
            <person name="Haange S.B."/>
            <person name="Oberbach A."/>
            <person name="Till H."/>
            <person name="Bargiela R."/>
            <person name="Campoy C."/>
            <person name="Segura M.T."/>
            <person name="Richter M."/>
            <person name="von Bergen M."/>
            <person name="Seifert J."/>
            <person name="Suarez A."/>
        </authorList>
    </citation>
    <scope>NUCLEOTIDE SEQUENCE</scope>
</reference>
<dbReference type="InterPro" id="IPR002826">
    <property type="entry name" value="MptE-like"/>
</dbReference>
<feature type="non-terminal residue" evidence="2">
    <location>
        <position position="75"/>
    </location>
</feature>
<dbReference type="AlphaFoldDB" id="K1TCQ7"/>